<organism evidence="4 5">
    <name type="scientific">Prymnesium parvum</name>
    <name type="common">Toxic golden alga</name>
    <dbReference type="NCBI Taxonomy" id="97485"/>
    <lineage>
        <taxon>Eukaryota</taxon>
        <taxon>Haptista</taxon>
        <taxon>Haptophyta</taxon>
        <taxon>Prymnesiophyceae</taxon>
        <taxon>Prymnesiales</taxon>
        <taxon>Prymnesiaceae</taxon>
        <taxon>Prymnesium</taxon>
    </lineage>
</organism>
<dbReference type="Pfam" id="PF08238">
    <property type="entry name" value="Sel1"/>
    <property type="match status" value="6"/>
</dbReference>
<gene>
    <name evidence="4" type="ORF">AB1Y20_019114</name>
</gene>
<reference evidence="4 5" key="1">
    <citation type="journal article" date="2024" name="Science">
        <title>Giant polyketide synthase enzymes in the biosynthesis of giant marine polyether toxins.</title>
        <authorList>
            <person name="Fallon T.R."/>
            <person name="Shende V.V."/>
            <person name="Wierzbicki I.H."/>
            <person name="Pendleton A.L."/>
            <person name="Watervoot N.F."/>
            <person name="Auber R.P."/>
            <person name="Gonzalez D.J."/>
            <person name="Wisecaver J.H."/>
            <person name="Moore B.S."/>
        </authorList>
    </citation>
    <scope>NUCLEOTIDE SEQUENCE [LARGE SCALE GENOMIC DNA]</scope>
    <source>
        <strain evidence="4 5">12B1</strain>
    </source>
</reference>
<evidence type="ECO:0000313" key="5">
    <source>
        <dbReference type="Proteomes" id="UP001515480"/>
    </source>
</evidence>
<evidence type="ECO:0000256" key="2">
    <source>
        <dbReference type="RuleBase" id="RU003682"/>
    </source>
</evidence>
<dbReference type="InterPro" id="IPR006597">
    <property type="entry name" value="Sel1-like"/>
</dbReference>
<dbReference type="PANTHER" id="PTHR11102:SF160">
    <property type="entry name" value="ERAD-ASSOCIATED E3 UBIQUITIN-PROTEIN LIGASE COMPONENT HRD3"/>
    <property type="match status" value="1"/>
</dbReference>
<evidence type="ECO:0000259" key="3">
    <source>
        <dbReference type="PROSITE" id="PS51471"/>
    </source>
</evidence>
<dbReference type="Gene3D" id="1.25.40.10">
    <property type="entry name" value="Tetratricopeptide repeat domain"/>
    <property type="match status" value="1"/>
</dbReference>
<dbReference type="SUPFAM" id="SSF81901">
    <property type="entry name" value="HCP-like"/>
    <property type="match status" value="1"/>
</dbReference>
<evidence type="ECO:0000313" key="4">
    <source>
        <dbReference type="EMBL" id="KAL1524206.1"/>
    </source>
</evidence>
<accession>A0AB34JU90</accession>
<dbReference type="AlphaFoldDB" id="A0AB34JU90"/>
<dbReference type="InterPro" id="IPR050767">
    <property type="entry name" value="Sel1_AlgK"/>
</dbReference>
<dbReference type="PROSITE" id="PS51471">
    <property type="entry name" value="FE2OG_OXY"/>
    <property type="match status" value="1"/>
</dbReference>
<dbReference type="GO" id="GO:0046872">
    <property type="term" value="F:metal ion binding"/>
    <property type="evidence" value="ECO:0007669"/>
    <property type="project" value="UniProtKB-KW"/>
</dbReference>
<comment type="similarity">
    <text evidence="2">Belongs to the iron/ascorbate-dependent oxidoreductase family.</text>
</comment>
<proteinExistence type="inferred from homology"/>
<dbReference type="SUPFAM" id="SSF51197">
    <property type="entry name" value="Clavaminate synthase-like"/>
    <property type="match status" value="1"/>
</dbReference>
<feature type="domain" description="Fe2OG dioxygenase" evidence="3">
    <location>
        <begin position="120"/>
        <end position="222"/>
    </location>
</feature>
<dbReference type="GO" id="GO:0016491">
    <property type="term" value="F:oxidoreductase activity"/>
    <property type="evidence" value="ECO:0007669"/>
    <property type="project" value="UniProtKB-KW"/>
</dbReference>
<keyword evidence="2" id="KW-0408">Iron</keyword>
<dbReference type="PANTHER" id="PTHR11102">
    <property type="entry name" value="SEL-1-LIKE PROTEIN"/>
    <property type="match status" value="1"/>
</dbReference>
<evidence type="ECO:0000256" key="1">
    <source>
        <dbReference type="ARBA" id="ARBA00038101"/>
    </source>
</evidence>
<comment type="caution">
    <text evidence="4">The sequence shown here is derived from an EMBL/GenBank/DDBJ whole genome shotgun (WGS) entry which is preliminary data.</text>
</comment>
<dbReference type="EMBL" id="JBGBPQ010000005">
    <property type="protein sequence ID" value="KAL1524206.1"/>
    <property type="molecule type" value="Genomic_DNA"/>
</dbReference>
<dbReference type="Proteomes" id="UP001515480">
    <property type="component" value="Unassembled WGS sequence"/>
</dbReference>
<keyword evidence="2" id="KW-0560">Oxidoreductase</keyword>
<keyword evidence="5" id="KW-1185">Reference proteome</keyword>
<sequence length="453" mass="49890">MMLRRARRRLCSLCWKPSPLAPNVWSATVAKAWQSDSVRGGARVLWAQTLLPPQVHQAMRALLPSLRFDRDADSVDASPSFEVRWVRGGVYTHAPLASIFRATVEQRLLPLLRRSDLAAGHDLVLCEALVRVYDDGARRVHPAHYDADALVTAVVEIDSSPQEDGSRGYEGAGFYVQPGAHVSSRIPLAIAPGDVVAHSFDLQHGVQVARGRRLSVVFWFTDSLDSCKDKSRPWYRAAAALGDADGQYNLGKGIGHENPKEALNLLRAAAQQGHFVAQNDVGVMLMHGSGCEGGVPQMEEAEKWLQASAAQGFHRAMVSMAFLCAQRGNETQALEWLRGAAEQRADPEVMYSLGLTYLHGKLSAERDEEIALKWLEESAIMGHPRAQLAMSKLAKDAEEAETWLLRAAEQSQPGAVTALAMLYGSNLRFMELLSFLARCTKNMVHVSSKWTWS</sequence>
<comment type="similarity">
    <text evidence="1">Belongs to the sel-1 family.</text>
</comment>
<name>A0AB34JU90_PRYPA</name>
<keyword evidence="2" id="KW-0479">Metal-binding</keyword>
<dbReference type="SMART" id="SM00671">
    <property type="entry name" value="SEL1"/>
    <property type="match status" value="5"/>
</dbReference>
<dbReference type="InterPro" id="IPR005123">
    <property type="entry name" value="Oxoglu/Fe-dep_dioxygenase_dom"/>
</dbReference>
<protein>
    <recommendedName>
        <fullName evidence="3">Fe2OG dioxygenase domain-containing protein</fullName>
    </recommendedName>
</protein>
<dbReference type="InterPro" id="IPR011990">
    <property type="entry name" value="TPR-like_helical_dom_sf"/>
</dbReference>